<keyword evidence="1" id="KW-0812">Transmembrane</keyword>
<keyword evidence="3" id="KW-1185">Reference proteome</keyword>
<name>A0ABW1TIY6_9LACO</name>
<accession>A0ABW1TIY6</accession>
<comment type="caution">
    <text evidence="2">The sequence shown here is derived from an EMBL/GenBank/DDBJ whole genome shotgun (WGS) entry which is preliminary data.</text>
</comment>
<dbReference type="RefSeq" id="WP_125686924.1">
    <property type="nucleotide sequence ID" value="NZ_JBHSSI010000065.1"/>
</dbReference>
<dbReference type="EMBL" id="JBHSSI010000065">
    <property type="protein sequence ID" value="MFC6261444.1"/>
    <property type="molecule type" value="Genomic_DNA"/>
</dbReference>
<evidence type="ECO:0000256" key="1">
    <source>
        <dbReference type="SAM" id="Phobius"/>
    </source>
</evidence>
<dbReference type="Proteomes" id="UP001596283">
    <property type="component" value="Unassembled WGS sequence"/>
</dbReference>
<reference evidence="3" key="1">
    <citation type="journal article" date="2019" name="Int. J. Syst. Evol. Microbiol.">
        <title>The Global Catalogue of Microorganisms (GCM) 10K type strain sequencing project: providing services to taxonomists for standard genome sequencing and annotation.</title>
        <authorList>
            <consortium name="The Broad Institute Genomics Platform"/>
            <consortium name="The Broad Institute Genome Sequencing Center for Infectious Disease"/>
            <person name="Wu L."/>
            <person name="Ma J."/>
        </authorList>
    </citation>
    <scope>NUCLEOTIDE SEQUENCE [LARGE SCALE GENOMIC DNA]</scope>
    <source>
        <strain evidence="3">CCM 8908</strain>
    </source>
</reference>
<feature type="transmembrane region" description="Helical" evidence="1">
    <location>
        <begin position="73"/>
        <end position="90"/>
    </location>
</feature>
<organism evidence="2 3">
    <name type="scientific">Levilactobacillus fujinensis</name>
    <dbReference type="NCBI Taxonomy" id="2486024"/>
    <lineage>
        <taxon>Bacteria</taxon>
        <taxon>Bacillati</taxon>
        <taxon>Bacillota</taxon>
        <taxon>Bacilli</taxon>
        <taxon>Lactobacillales</taxon>
        <taxon>Lactobacillaceae</taxon>
        <taxon>Levilactobacillus</taxon>
    </lineage>
</organism>
<gene>
    <name evidence="2" type="ORF">ACFP1C_10865</name>
</gene>
<evidence type="ECO:0000313" key="2">
    <source>
        <dbReference type="EMBL" id="MFC6261444.1"/>
    </source>
</evidence>
<protein>
    <submittedName>
        <fullName evidence="2">Uncharacterized protein</fullName>
    </submittedName>
</protein>
<evidence type="ECO:0000313" key="3">
    <source>
        <dbReference type="Proteomes" id="UP001596283"/>
    </source>
</evidence>
<keyword evidence="1" id="KW-1133">Transmembrane helix</keyword>
<keyword evidence="1" id="KW-0472">Membrane</keyword>
<feature type="transmembrane region" description="Helical" evidence="1">
    <location>
        <begin position="38"/>
        <end position="61"/>
    </location>
</feature>
<proteinExistence type="predicted"/>
<feature type="transmembrane region" description="Helical" evidence="1">
    <location>
        <begin position="12"/>
        <end position="32"/>
    </location>
</feature>
<sequence length="92" mass="10291">MNRVLRPSIKGLFRIGMFDFYAFLLVGMSLIFEVPAKVMYPMGTVLAIIFALSTCITISGMVLNHLYREPESYTILVLQAAFTIILIVALNS</sequence>